<gene>
    <name evidence="4" type="ORF">COCSUDRAFT_54020</name>
</gene>
<dbReference type="InterPro" id="IPR000504">
    <property type="entry name" value="RRM_dom"/>
</dbReference>
<reference evidence="4 5" key="1">
    <citation type="journal article" date="2012" name="Genome Biol.">
        <title>The genome of the polar eukaryotic microalga coccomyxa subellipsoidea reveals traits of cold adaptation.</title>
        <authorList>
            <person name="Blanc G."/>
            <person name="Agarkova I."/>
            <person name="Grimwood J."/>
            <person name="Kuo A."/>
            <person name="Brueggeman A."/>
            <person name="Dunigan D."/>
            <person name="Gurnon J."/>
            <person name="Ladunga I."/>
            <person name="Lindquist E."/>
            <person name="Lucas S."/>
            <person name="Pangilinan J."/>
            <person name="Proschold T."/>
            <person name="Salamov A."/>
            <person name="Schmutz J."/>
            <person name="Weeks D."/>
            <person name="Yamada T."/>
            <person name="Claverie J.M."/>
            <person name="Grigoriev I."/>
            <person name="Van Etten J."/>
            <person name="Lomsadze A."/>
            <person name="Borodovsky M."/>
        </authorList>
    </citation>
    <scope>NUCLEOTIDE SEQUENCE [LARGE SCALE GENOMIC DNA]</scope>
    <source>
        <strain evidence="4 5">C-169</strain>
    </source>
</reference>
<dbReference type="Proteomes" id="UP000007264">
    <property type="component" value="Unassembled WGS sequence"/>
</dbReference>
<dbReference type="GO" id="GO:0003723">
    <property type="term" value="F:RNA binding"/>
    <property type="evidence" value="ECO:0007669"/>
    <property type="project" value="InterPro"/>
</dbReference>
<dbReference type="Pfam" id="PF00076">
    <property type="entry name" value="RRM_1"/>
    <property type="match status" value="1"/>
</dbReference>
<evidence type="ECO:0000259" key="3">
    <source>
        <dbReference type="SMART" id="SM00360"/>
    </source>
</evidence>
<keyword evidence="1" id="KW-0507">mRNA processing</keyword>
<dbReference type="Gene3D" id="3.30.70.330">
    <property type="match status" value="1"/>
</dbReference>
<dbReference type="OrthoDB" id="5970at2759"/>
<dbReference type="InterPro" id="IPR050907">
    <property type="entry name" value="SRSF"/>
</dbReference>
<dbReference type="CDD" id="cd00590">
    <property type="entry name" value="RRM_SF"/>
    <property type="match status" value="1"/>
</dbReference>
<organism evidence="4 5">
    <name type="scientific">Coccomyxa subellipsoidea (strain C-169)</name>
    <name type="common">Green microalga</name>
    <dbReference type="NCBI Taxonomy" id="574566"/>
    <lineage>
        <taxon>Eukaryota</taxon>
        <taxon>Viridiplantae</taxon>
        <taxon>Chlorophyta</taxon>
        <taxon>core chlorophytes</taxon>
        <taxon>Trebouxiophyceae</taxon>
        <taxon>Trebouxiophyceae incertae sedis</taxon>
        <taxon>Coccomyxaceae</taxon>
        <taxon>Coccomyxa</taxon>
        <taxon>Coccomyxa subellipsoidea</taxon>
    </lineage>
</organism>
<protein>
    <recommendedName>
        <fullName evidence="3">RRM domain-containing protein</fullName>
    </recommendedName>
</protein>
<dbReference type="RefSeq" id="XP_005646099.1">
    <property type="nucleotide sequence ID" value="XM_005646042.1"/>
</dbReference>
<dbReference type="GeneID" id="17039539"/>
<evidence type="ECO:0000313" key="5">
    <source>
        <dbReference type="Proteomes" id="UP000007264"/>
    </source>
</evidence>
<dbReference type="InterPro" id="IPR012677">
    <property type="entry name" value="Nucleotide-bd_a/b_plait_sf"/>
</dbReference>
<dbReference type="PANTHER" id="PTHR23147">
    <property type="entry name" value="SERINE/ARGININE RICH SPLICING FACTOR"/>
    <property type="match status" value="1"/>
</dbReference>
<keyword evidence="1" id="KW-0508">mRNA splicing</keyword>
<proteinExistence type="predicted"/>
<feature type="domain" description="RRM" evidence="3">
    <location>
        <begin position="7"/>
        <end position="74"/>
    </location>
</feature>
<evidence type="ECO:0000256" key="2">
    <source>
        <dbReference type="SAM" id="MobiDB-lite"/>
    </source>
</evidence>
<feature type="compositionally biased region" description="Low complexity" evidence="2">
    <location>
        <begin position="94"/>
        <end position="110"/>
    </location>
</feature>
<evidence type="ECO:0000256" key="1">
    <source>
        <dbReference type="ARBA" id="ARBA00023187"/>
    </source>
</evidence>
<feature type="region of interest" description="Disordered" evidence="2">
    <location>
        <begin position="90"/>
        <end position="110"/>
    </location>
</feature>
<sequence length="110" mass="12899">MARSRFVLHVENLSSVTRSSDVKREFEYAGPVYEVERDYKTRSALVEMRKAGDAEYAWKKMDGISVDGRKWKIDYATKDDFKFFGWKLPEEMYTPSPSRSRSPVRSTRSD</sequence>
<accession>I0YT36</accession>
<keyword evidence="5" id="KW-1185">Reference proteome</keyword>
<dbReference type="STRING" id="574566.I0YT36"/>
<dbReference type="KEGG" id="csl:COCSUDRAFT_54020"/>
<dbReference type="AlphaFoldDB" id="I0YT36"/>
<dbReference type="InterPro" id="IPR035979">
    <property type="entry name" value="RBD_domain_sf"/>
</dbReference>
<evidence type="ECO:0000313" key="4">
    <source>
        <dbReference type="EMBL" id="EIE21555.1"/>
    </source>
</evidence>
<dbReference type="EMBL" id="AGSI01000012">
    <property type="protein sequence ID" value="EIE21555.1"/>
    <property type="molecule type" value="Genomic_DNA"/>
</dbReference>
<name>I0YT36_COCSC</name>
<comment type="caution">
    <text evidence="4">The sequence shown here is derived from an EMBL/GenBank/DDBJ whole genome shotgun (WGS) entry which is preliminary data.</text>
</comment>
<dbReference type="SMART" id="SM00360">
    <property type="entry name" value="RRM"/>
    <property type="match status" value="1"/>
</dbReference>
<dbReference type="GO" id="GO:0008380">
    <property type="term" value="P:RNA splicing"/>
    <property type="evidence" value="ECO:0007669"/>
    <property type="project" value="UniProtKB-KW"/>
</dbReference>
<dbReference type="SUPFAM" id="SSF54928">
    <property type="entry name" value="RNA-binding domain, RBD"/>
    <property type="match status" value="1"/>
</dbReference>